<organism evidence="1 2">
    <name type="scientific">Trinickia dabaoshanensis</name>
    <dbReference type="NCBI Taxonomy" id="564714"/>
    <lineage>
        <taxon>Bacteria</taxon>
        <taxon>Pseudomonadati</taxon>
        <taxon>Pseudomonadota</taxon>
        <taxon>Betaproteobacteria</taxon>
        <taxon>Burkholderiales</taxon>
        <taxon>Burkholderiaceae</taxon>
        <taxon>Trinickia</taxon>
    </lineage>
</organism>
<protein>
    <submittedName>
        <fullName evidence="1">Uncharacterized protein</fullName>
    </submittedName>
</protein>
<evidence type="ECO:0000313" key="1">
    <source>
        <dbReference type="EMBL" id="PMS22591.1"/>
    </source>
</evidence>
<name>A0A2N7VZM0_9BURK</name>
<comment type="caution">
    <text evidence="1">The sequence shown here is derived from an EMBL/GenBank/DDBJ whole genome shotgun (WGS) entry which is preliminary data.</text>
</comment>
<keyword evidence="2" id="KW-1185">Reference proteome</keyword>
<accession>A0A2N7VZM0</accession>
<dbReference type="AlphaFoldDB" id="A0A2N7VZM0"/>
<reference evidence="1 2" key="1">
    <citation type="submission" date="2018-01" db="EMBL/GenBank/DDBJ databases">
        <title>Whole genome analyses suggest that Burkholderia sensu lato contains two further novel genera in the rhizoxinica-symbiotica group Mycetohabitans gen. nov., and Trinickia gen. nov.: implications for the evolution of diazotrophy and nodulation in the Burkholderiaceae.</title>
        <authorList>
            <person name="Estrada-de los Santos P."/>
            <person name="Palmer M."/>
            <person name="Chavez-Ramirez B."/>
            <person name="Beukes C."/>
            <person name="Steenkamp E.T."/>
            <person name="Hirsch A.M."/>
            <person name="Manyaka P."/>
            <person name="Maluk M."/>
            <person name="Lafos M."/>
            <person name="Crook M."/>
            <person name="Gross E."/>
            <person name="Simon M.F."/>
            <person name="Bueno dos Reis Junior F."/>
            <person name="Poole P.S."/>
            <person name="Venter S.N."/>
            <person name="James E.K."/>
        </authorList>
    </citation>
    <scope>NUCLEOTIDE SEQUENCE [LARGE SCALE GENOMIC DNA]</scope>
    <source>
        <strain evidence="1 2">GIMN1.004</strain>
    </source>
</reference>
<sequence>MSLRVFNFRSMLTPTSNRPLDAGIGIGIGIGKAPSAPLRPRGRGALSGLSEFDANAAACIFQASARLSP</sequence>
<dbReference type="Proteomes" id="UP000235616">
    <property type="component" value="Unassembled WGS sequence"/>
</dbReference>
<evidence type="ECO:0000313" key="2">
    <source>
        <dbReference type="Proteomes" id="UP000235616"/>
    </source>
</evidence>
<dbReference type="EMBL" id="PNYA01000003">
    <property type="protein sequence ID" value="PMS22591.1"/>
    <property type="molecule type" value="Genomic_DNA"/>
</dbReference>
<gene>
    <name evidence="1" type="ORF">C0Z18_04545</name>
</gene>
<proteinExistence type="predicted"/>